<dbReference type="EMBL" id="JBHSWI010000001">
    <property type="protein sequence ID" value="MFC6647156.1"/>
    <property type="molecule type" value="Genomic_DNA"/>
</dbReference>
<organism evidence="2 3">
    <name type="scientific">Granulicella cerasi</name>
    <dbReference type="NCBI Taxonomy" id="741063"/>
    <lineage>
        <taxon>Bacteria</taxon>
        <taxon>Pseudomonadati</taxon>
        <taxon>Acidobacteriota</taxon>
        <taxon>Terriglobia</taxon>
        <taxon>Terriglobales</taxon>
        <taxon>Acidobacteriaceae</taxon>
        <taxon>Granulicella</taxon>
    </lineage>
</organism>
<reference evidence="3" key="1">
    <citation type="journal article" date="2019" name="Int. J. Syst. Evol. Microbiol.">
        <title>The Global Catalogue of Microorganisms (GCM) 10K type strain sequencing project: providing services to taxonomists for standard genome sequencing and annotation.</title>
        <authorList>
            <consortium name="The Broad Institute Genomics Platform"/>
            <consortium name="The Broad Institute Genome Sequencing Center for Infectious Disease"/>
            <person name="Wu L."/>
            <person name="Ma J."/>
        </authorList>
    </citation>
    <scope>NUCLEOTIDE SEQUENCE [LARGE SCALE GENOMIC DNA]</scope>
    <source>
        <strain evidence="3">CGMCC 1.16026</strain>
    </source>
</reference>
<evidence type="ECO:0000256" key="1">
    <source>
        <dbReference type="ARBA" id="ARBA00023172"/>
    </source>
</evidence>
<dbReference type="InterPro" id="IPR011010">
    <property type="entry name" value="DNA_brk_join_enz"/>
</dbReference>
<keyword evidence="3" id="KW-1185">Reference proteome</keyword>
<evidence type="ECO:0000313" key="3">
    <source>
        <dbReference type="Proteomes" id="UP001596391"/>
    </source>
</evidence>
<name>A0ABW1ZEL9_9BACT</name>
<comment type="caution">
    <text evidence="2">The sequence shown here is derived from an EMBL/GenBank/DDBJ whole genome shotgun (WGS) entry which is preliminary data.</text>
</comment>
<proteinExistence type="predicted"/>
<gene>
    <name evidence="2" type="ORF">ACFQBQ_16570</name>
</gene>
<dbReference type="Gene3D" id="1.10.443.10">
    <property type="entry name" value="Intergrase catalytic core"/>
    <property type="match status" value="1"/>
</dbReference>
<dbReference type="SUPFAM" id="SSF56349">
    <property type="entry name" value="DNA breaking-rejoining enzymes"/>
    <property type="match status" value="1"/>
</dbReference>
<keyword evidence="1" id="KW-0233">DNA recombination</keyword>
<dbReference type="InterPro" id="IPR013762">
    <property type="entry name" value="Integrase-like_cat_sf"/>
</dbReference>
<dbReference type="Proteomes" id="UP001596391">
    <property type="component" value="Unassembled WGS sequence"/>
</dbReference>
<accession>A0ABW1ZEL9</accession>
<sequence>MLNIQQINSLLELLKEPGKTSVLVDILTGLCVSVLLTLKWSDVDSENLEIPVTRSNAGQHVLPCKTEASQKPVPLDPELAEALLMWRRWSPRIRGMMTGSSQVRQLRAGYRTVPVVLDFGDVREAGAERGTITGKVVGRLVYSPVCEHAARSRRPSCFEVPCPVGQIVSGCLQAGHTYC</sequence>
<evidence type="ECO:0000313" key="2">
    <source>
        <dbReference type="EMBL" id="MFC6647156.1"/>
    </source>
</evidence>
<protein>
    <submittedName>
        <fullName evidence="2">Uncharacterized protein</fullName>
    </submittedName>
</protein>
<dbReference type="RefSeq" id="WP_263370929.1">
    <property type="nucleotide sequence ID" value="NZ_JAGSYD010000002.1"/>
</dbReference>